<gene>
    <name evidence="6" type="ORF">F1978_11140</name>
</gene>
<dbReference type="RefSeq" id="WP_144410431.1">
    <property type="nucleotide sequence ID" value="NZ_CP048602.1"/>
</dbReference>
<reference evidence="6 7" key="1">
    <citation type="submission" date="2019-09" db="EMBL/GenBank/DDBJ databases">
        <title>The Halomonas whole genome shotgun (WGS).</title>
        <authorList>
            <person name="Xie Z."/>
        </authorList>
    </citation>
    <scope>NUCLEOTIDE SEQUENCE [LARGE SCALE GENOMIC DNA]</scope>
    <source>
        <strain evidence="6 7">NBT06E8</strain>
    </source>
</reference>
<evidence type="ECO:0000256" key="4">
    <source>
        <dbReference type="ARBA" id="ARBA00022840"/>
    </source>
</evidence>
<keyword evidence="3" id="KW-0347">Helicase</keyword>
<name>A0ABQ6X7K4_9GAMM</name>
<accession>A0ABQ6X7K4</accession>
<proteinExistence type="predicted"/>
<dbReference type="Pfam" id="PF13361">
    <property type="entry name" value="UvrD_C"/>
    <property type="match status" value="1"/>
</dbReference>
<keyword evidence="1" id="KW-0547">Nucleotide-binding</keyword>
<dbReference type="InterPro" id="IPR027417">
    <property type="entry name" value="P-loop_NTPase"/>
</dbReference>
<organism evidence="6 7">
    <name type="scientific">Vreelandella piezotolerans</name>
    <dbReference type="NCBI Taxonomy" id="2609667"/>
    <lineage>
        <taxon>Bacteria</taxon>
        <taxon>Pseudomonadati</taxon>
        <taxon>Pseudomonadota</taxon>
        <taxon>Gammaproteobacteria</taxon>
        <taxon>Oceanospirillales</taxon>
        <taxon>Halomonadaceae</taxon>
        <taxon>Vreelandella</taxon>
    </lineage>
</organism>
<keyword evidence="2" id="KW-0378">Hydrolase</keyword>
<feature type="domain" description="UvrD-like helicase C-terminal" evidence="5">
    <location>
        <begin position="42"/>
        <end position="66"/>
    </location>
</feature>
<evidence type="ECO:0000256" key="3">
    <source>
        <dbReference type="ARBA" id="ARBA00022806"/>
    </source>
</evidence>
<evidence type="ECO:0000256" key="1">
    <source>
        <dbReference type="ARBA" id="ARBA00022741"/>
    </source>
</evidence>
<evidence type="ECO:0000313" key="6">
    <source>
        <dbReference type="EMBL" id="KAE8437999.1"/>
    </source>
</evidence>
<evidence type="ECO:0000259" key="5">
    <source>
        <dbReference type="Pfam" id="PF13361"/>
    </source>
</evidence>
<dbReference type="Gene3D" id="3.40.50.300">
    <property type="entry name" value="P-loop containing nucleotide triphosphate hydrolases"/>
    <property type="match status" value="1"/>
</dbReference>
<dbReference type="Proteomes" id="UP000466130">
    <property type="component" value="Unassembled WGS sequence"/>
</dbReference>
<dbReference type="EMBL" id="VWRT01000011">
    <property type="protein sequence ID" value="KAE8437999.1"/>
    <property type="molecule type" value="Genomic_DNA"/>
</dbReference>
<protein>
    <recommendedName>
        <fullName evidence="5">UvrD-like helicase C-terminal domain-containing protein</fullName>
    </recommendedName>
</protein>
<dbReference type="SUPFAM" id="SSF52540">
    <property type="entry name" value="P-loop containing nucleoside triphosphate hydrolases"/>
    <property type="match status" value="1"/>
</dbReference>
<comment type="caution">
    <text evidence="6">The sequence shown here is derived from an EMBL/GenBank/DDBJ whole genome shotgun (WGS) entry which is preliminary data.</text>
</comment>
<evidence type="ECO:0000256" key="2">
    <source>
        <dbReference type="ARBA" id="ARBA00022801"/>
    </source>
</evidence>
<dbReference type="InterPro" id="IPR014017">
    <property type="entry name" value="DNA_helicase_UvrD-like_C"/>
</dbReference>
<evidence type="ECO:0000313" key="7">
    <source>
        <dbReference type="Proteomes" id="UP000466130"/>
    </source>
</evidence>
<keyword evidence="4" id="KW-0067">ATP-binding</keyword>
<keyword evidence="7" id="KW-1185">Reference proteome</keyword>
<sequence length="67" mass="7409">MPQACCVIARTCKGVNEIKHALEVRQQLCDLLDGRITRTPDGALNLATMHRVKGLEFDAVFIASVNR</sequence>